<reference evidence="1" key="1">
    <citation type="submission" date="2023-03" db="EMBL/GenBank/DDBJ databases">
        <title>Massive genome expansion in bonnet fungi (Mycena s.s.) driven by repeated elements and novel gene families across ecological guilds.</title>
        <authorList>
            <consortium name="Lawrence Berkeley National Laboratory"/>
            <person name="Harder C.B."/>
            <person name="Miyauchi S."/>
            <person name="Viragh M."/>
            <person name="Kuo A."/>
            <person name="Thoen E."/>
            <person name="Andreopoulos B."/>
            <person name="Lu D."/>
            <person name="Skrede I."/>
            <person name="Drula E."/>
            <person name="Henrissat B."/>
            <person name="Morin E."/>
            <person name="Kohler A."/>
            <person name="Barry K."/>
            <person name="LaButti K."/>
            <person name="Morin E."/>
            <person name="Salamov A."/>
            <person name="Lipzen A."/>
            <person name="Mereny Z."/>
            <person name="Hegedus B."/>
            <person name="Baldrian P."/>
            <person name="Stursova M."/>
            <person name="Weitz H."/>
            <person name="Taylor A."/>
            <person name="Grigoriev I.V."/>
            <person name="Nagy L.G."/>
            <person name="Martin F."/>
            <person name="Kauserud H."/>
        </authorList>
    </citation>
    <scope>NUCLEOTIDE SEQUENCE</scope>
    <source>
        <strain evidence="1">CBHHK002</strain>
    </source>
</reference>
<gene>
    <name evidence="1" type="ORF">DFH08DRAFT_621949</name>
</gene>
<feature type="non-terminal residue" evidence="1">
    <location>
        <position position="1"/>
    </location>
</feature>
<evidence type="ECO:0000313" key="1">
    <source>
        <dbReference type="EMBL" id="KAJ7364769.1"/>
    </source>
</evidence>
<name>A0AAD7AQZ3_9AGAR</name>
<accession>A0AAD7AQZ3</accession>
<organism evidence="1 2">
    <name type="scientific">Mycena albidolilacea</name>
    <dbReference type="NCBI Taxonomy" id="1033008"/>
    <lineage>
        <taxon>Eukaryota</taxon>
        <taxon>Fungi</taxon>
        <taxon>Dikarya</taxon>
        <taxon>Basidiomycota</taxon>
        <taxon>Agaricomycotina</taxon>
        <taxon>Agaricomycetes</taxon>
        <taxon>Agaricomycetidae</taxon>
        <taxon>Agaricales</taxon>
        <taxon>Marasmiineae</taxon>
        <taxon>Mycenaceae</taxon>
        <taxon>Mycena</taxon>
    </lineage>
</organism>
<keyword evidence="2" id="KW-1185">Reference proteome</keyword>
<dbReference type="Proteomes" id="UP001218218">
    <property type="component" value="Unassembled WGS sequence"/>
</dbReference>
<dbReference type="EMBL" id="JARIHO010000003">
    <property type="protein sequence ID" value="KAJ7364769.1"/>
    <property type="molecule type" value="Genomic_DNA"/>
</dbReference>
<proteinExistence type="predicted"/>
<dbReference type="AlphaFoldDB" id="A0AAD7AQZ3"/>
<protein>
    <submittedName>
        <fullName evidence="1">Uncharacterized protein</fullName>
    </submittedName>
</protein>
<evidence type="ECO:0000313" key="2">
    <source>
        <dbReference type="Proteomes" id="UP001218218"/>
    </source>
</evidence>
<feature type="non-terminal residue" evidence="1">
    <location>
        <position position="71"/>
    </location>
</feature>
<sequence>LSEPVRCLKCQCIGVGHITADCKNDHKVCVQCGEDHCTSICEVTDEERACMNCKAAKLNHKGHGAVNHTSP</sequence>
<comment type="caution">
    <text evidence="1">The sequence shown here is derived from an EMBL/GenBank/DDBJ whole genome shotgun (WGS) entry which is preliminary data.</text>
</comment>